<dbReference type="AlphaFoldDB" id="A0A9P4Z173"/>
<gene>
    <name evidence="2" type="ORF">GMORB2_4238</name>
</gene>
<sequence length="335" mass="35879">MDTISIHRLSELQTHLDDLTNDASTPFDAKLFDDVELQLTEDNIPPLLTALLPPLTTVLKSTTQDPTPCLSLTVKLLGPLTFARCLTIADPPSLTTALRSPLPGANLLALAVLHKAAASPADAAILSTMPDVFEDVLRCWLDAQDVGVAERAARVLGDVLEADCVVAPSQLNGATAIQPGHGRLWSLLLESRPTSTLIPRHATPSEQHPSDPPRTDRQISLSQGRILRLLPRLASLNLAAISGSDTALLPWAALAMVDRSDALMHLSLVDFFETLVSVMRVAPTRSSSSDATLSALVKAAVADDDKLVEALRTLPDRTVEDEAEPLREYIGSLLA</sequence>
<dbReference type="Gene3D" id="1.25.10.50">
    <property type="match status" value="1"/>
</dbReference>
<dbReference type="RefSeq" id="XP_035324050.1">
    <property type="nucleotide sequence ID" value="XM_035466213.1"/>
</dbReference>
<feature type="region of interest" description="Disordered" evidence="1">
    <location>
        <begin position="198"/>
        <end position="217"/>
    </location>
</feature>
<keyword evidence="3" id="KW-1185">Reference proteome</keyword>
<protein>
    <recommendedName>
        <fullName evidence="4">DNA mismatch repair protein HSM3 N-terminal domain-containing protein</fullName>
    </recommendedName>
</protein>
<comment type="caution">
    <text evidence="2">The sequence shown here is derived from an EMBL/GenBank/DDBJ whole genome shotgun (WGS) entry which is preliminary data.</text>
</comment>
<name>A0A9P4Z173_9HYPO</name>
<proteinExistence type="predicted"/>
<accession>A0A9P4Z173</accession>
<dbReference type="Proteomes" id="UP000749293">
    <property type="component" value="Unassembled WGS sequence"/>
</dbReference>
<dbReference type="GeneID" id="55970466"/>
<evidence type="ECO:0000313" key="2">
    <source>
        <dbReference type="EMBL" id="KAF4125398.1"/>
    </source>
</evidence>
<organism evidence="2 3">
    <name type="scientific">Geosmithia morbida</name>
    <dbReference type="NCBI Taxonomy" id="1094350"/>
    <lineage>
        <taxon>Eukaryota</taxon>
        <taxon>Fungi</taxon>
        <taxon>Dikarya</taxon>
        <taxon>Ascomycota</taxon>
        <taxon>Pezizomycotina</taxon>
        <taxon>Sordariomycetes</taxon>
        <taxon>Hypocreomycetidae</taxon>
        <taxon>Hypocreales</taxon>
        <taxon>Bionectriaceae</taxon>
        <taxon>Geosmithia</taxon>
    </lineage>
</organism>
<dbReference type="EMBL" id="JAANYQ010000003">
    <property type="protein sequence ID" value="KAF4125398.1"/>
    <property type="molecule type" value="Genomic_DNA"/>
</dbReference>
<evidence type="ECO:0008006" key="4">
    <source>
        <dbReference type="Google" id="ProtNLM"/>
    </source>
</evidence>
<dbReference type="OrthoDB" id="4538483at2759"/>
<reference evidence="2" key="1">
    <citation type="submission" date="2020-03" db="EMBL/GenBank/DDBJ databases">
        <title>Site-based positive gene gene selection in Geosmithia morbida across the United States reveals a broad range of putative effectors and factors for local host and environmental adapation.</title>
        <authorList>
            <person name="Onufrak A."/>
            <person name="Murdoch R.W."/>
            <person name="Gazis R."/>
            <person name="Huff M."/>
            <person name="Staton M."/>
            <person name="Klingeman W."/>
            <person name="Hadziabdic D."/>
        </authorList>
    </citation>
    <scope>NUCLEOTIDE SEQUENCE</scope>
    <source>
        <strain evidence="2">1262</strain>
    </source>
</reference>
<feature type="compositionally biased region" description="Basic and acidic residues" evidence="1">
    <location>
        <begin position="208"/>
        <end position="217"/>
    </location>
</feature>
<evidence type="ECO:0000313" key="3">
    <source>
        <dbReference type="Proteomes" id="UP000749293"/>
    </source>
</evidence>
<evidence type="ECO:0000256" key="1">
    <source>
        <dbReference type="SAM" id="MobiDB-lite"/>
    </source>
</evidence>